<evidence type="ECO:0000256" key="5">
    <source>
        <dbReference type="ARBA" id="ARBA00023242"/>
    </source>
</evidence>
<dbReference type="GO" id="GO:0005634">
    <property type="term" value="C:nucleus"/>
    <property type="evidence" value="ECO:0007669"/>
    <property type="project" value="UniProtKB-SubCell"/>
</dbReference>
<dbReference type="PROSITE" id="PS50863">
    <property type="entry name" value="B3"/>
    <property type="match status" value="1"/>
</dbReference>
<gene>
    <name evidence="9" type="ORF">F8388_024799</name>
</gene>
<dbReference type="AlphaFoldDB" id="A0A7J6DZ81"/>
<keyword evidence="2" id="KW-0805">Transcription regulation</keyword>
<evidence type="ECO:0000313" key="10">
    <source>
        <dbReference type="Proteomes" id="UP000525078"/>
    </source>
</evidence>
<organism evidence="9 10">
    <name type="scientific">Cannabis sativa</name>
    <name type="common">Hemp</name>
    <name type="synonym">Marijuana</name>
    <dbReference type="NCBI Taxonomy" id="3483"/>
    <lineage>
        <taxon>Eukaryota</taxon>
        <taxon>Viridiplantae</taxon>
        <taxon>Streptophyta</taxon>
        <taxon>Embryophyta</taxon>
        <taxon>Tracheophyta</taxon>
        <taxon>Spermatophyta</taxon>
        <taxon>Magnoliopsida</taxon>
        <taxon>eudicotyledons</taxon>
        <taxon>Gunneridae</taxon>
        <taxon>Pentapetalae</taxon>
        <taxon>rosids</taxon>
        <taxon>fabids</taxon>
        <taxon>Rosales</taxon>
        <taxon>Cannabaceae</taxon>
        <taxon>Cannabis</taxon>
    </lineage>
</organism>
<evidence type="ECO:0000256" key="3">
    <source>
        <dbReference type="ARBA" id="ARBA00023125"/>
    </source>
</evidence>
<sequence>MPLWLRFLVLRQLRLCPLFAFKIVAPMSVETSTMQEYTLNTWERHVTVGALEGFKNINCYVFGFKNAEDSKWALDNGPWYLGPSDNFNSVGKKPVGPIAELCGEASLGFNLANGHGSSSINAQETNVIFDEGRALSNFFQAQDTFLQELKMFGNLEIKNLGGDIGVKTSSEQNERTTPIKKRKIPESSTPLHYRPWKIQRPPPKVVRDFPWDREARIVSGHGASLSEERSGQESSDNFPAVNFKGILGEISFSNQVFPKLSCGSTEEVELTKSSDGKEHNVDIDDSKEDSDSGPNKIRKTSPYDNSEAANETKSVSETNTDHENQGIGTNNNNNKRPSSEAATKFFTDNPYFQVKLRAHQLRGNGNLYILVAIANSWFEKKAQIVSLWVGEEYWHVNLTINKGSSSSGLEHRFSSGWAAFARDNSLQKSDVCIFELINKNQPKIKVTIFRQNASSMTQQ</sequence>
<keyword evidence="7" id="KW-0732">Signal</keyword>
<proteinExistence type="predicted"/>
<evidence type="ECO:0000313" key="9">
    <source>
        <dbReference type="EMBL" id="KAF4351467.1"/>
    </source>
</evidence>
<comment type="subcellular location">
    <subcellularLocation>
        <location evidence="1">Nucleus</location>
    </subcellularLocation>
</comment>
<keyword evidence="5" id="KW-0539">Nucleus</keyword>
<feature type="compositionally biased region" description="Basic and acidic residues" evidence="6">
    <location>
        <begin position="269"/>
        <end position="284"/>
    </location>
</feature>
<name>A0A7J6DZ81_CANSA</name>
<feature type="chain" id="PRO_5029481115" description="TF-B3 domain-containing protein" evidence="7">
    <location>
        <begin position="21"/>
        <end position="459"/>
    </location>
</feature>
<evidence type="ECO:0000256" key="4">
    <source>
        <dbReference type="ARBA" id="ARBA00023163"/>
    </source>
</evidence>
<protein>
    <recommendedName>
        <fullName evidence="8">TF-B3 domain-containing protein</fullName>
    </recommendedName>
</protein>
<comment type="caution">
    <text evidence="9">The sequence shown here is derived from an EMBL/GenBank/DDBJ whole genome shotgun (WGS) entry which is preliminary data.</text>
</comment>
<evidence type="ECO:0000256" key="2">
    <source>
        <dbReference type="ARBA" id="ARBA00023015"/>
    </source>
</evidence>
<keyword evidence="4" id="KW-0804">Transcription</keyword>
<feature type="domain" description="TF-B3" evidence="8">
    <location>
        <begin position="394"/>
        <end position="452"/>
    </location>
</feature>
<dbReference type="InterPro" id="IPR003340">
    <property type="entry name" value="B3_DNA-bd"/>
</dbReference>
<feature type="compositionally biased region" description="Polar residues" evidence="6">
    <location>
        <begin position="302"/>
        <end position="318"/>
    </location>
</feature>
<keyword evidence="3" id="KW-0238">DNA-binding</keyword>
<dbReference type="EMBL" id="JAATIP010000336">
    <property type="protein sequence ID" value="KAF4351467.1"/>
    <property type="molecule type" value="Genomic_DNA"/>
</dbReference>
<evidence type="ECO:0000256" key="6">
    <source>
        <dbReference type="SAM" id="MobiDB-lite"/>
    </source>
</evidence>
<feature type="region of interest" description="Disordered" evidence="6">
    <location>
        <begin position="268"/>
        <end position="340"/>
    </location>
</feature>
<dbReference type="Proteomes" id="UP000525078">
    <property type="component" value="Unassembled WGS sequence"/>
</dbReference>
<dbReference type="PANTHER" id="PTHR31391">
    <property type="entry name" value="B3 DOMAIN-CONTAINING PROTEIN OS11G0197600-RELATED"/>
    <property type="match status" value="1"/>
</dbReference>
<evidence type="ECO:0000259" key="8">
    <source>
        <dbReference type="PROSITE" id="PS50863"/>
    </source>
</evidence>
<dbReference type="InterPro" id="IPR015300">
    <property type="entry name" value="DNA-bd_pseudobarrel_sf"/>
</dbReference>
<dbReference type="PANTHER" id="PTHR31391:SF143">
    <property type="entry name" value="B3 DNA-BINDING DOMAIN PROTEIN"/>
    <property type="match status" value="1"/>
</dbReference>
<dbReference type="SUPFAM" id="SSF101936">
    <property type="entry name" value="DNA-binding pseudobarrel domain"/>
    <property type="match status" value="1"/>
</dbReference>
<dbReference type="SMART" id="SM01019">
    <property type="entry name" value="B3"/>
    <property type="match status" value="1"/>
</dbReference>
<evidence type="ECO:0000256" key="7">
    <source>
        <dbReference type="SAM" id="SignalP"/>
    </source>
</evidence>
<dbReference type="CDD" id="cd10017">
    <property type="entry name" value="B3_DNA"/>
    <property type="match status" value="1"/>
</dbReference>
<dbReference type="InterPro" id="IPR044837">
    <property type="entry name" value="REM16-like"/>
</dbReference>
<accession>A0A7J6DZ81</accession>
<evidence type="ECO:0000256" key="1">
    <source>
        <dbReference type="ARBA" id="ARBA00004123"/>
    </source>
</evidence>
<reference evidence="9 10" key="1">
    <citation type="journal article" date="2020" name="bioRxiv">
        <title>Sequence and annotation of 42 cannabis genomes reveals extensive copy number variation in cannabinoid synthesis and pathogen resistance genes.</title>
        <authorList>
            <person name="Mckernan K.J."/>
            <person name="Helbert Y."/>
            <person name="Kane L.T."/>
            <person name="Ebling H."/>
            <person name="Zhang L."/>
            <person name="Liu B."/>
            <person name="Eaton Z."/>
            <person name="Mclaughlin S."/>
            <person name="Kingan S."/>
            <person name="Baybayan P."/>
            <person name="Concepcion G."/>
            <person name="Jordan M."/>
            <person name="Riva A."/>
            <person name="Barbazuk W."/>
            <person name="Harkins T."/>
        </authorList>
    </citation>
    <scope>NUCLEOTIDE SEQUENCE [LARGE SCALE GENOMIC DNA]</scope>
    <source>
        <strain evidence="10">cv. Jamaican Lion 4</strain>
        <tissue evidence="9">Leaf</tissue>
    </source>
</reference>
<feature type="signal peptide" evidence="7">
    <location>
        <begin position="1"/>
        <end position="20"/>
    </location>
</feature>
<dbReference type="Gene3D" id="2.40.330.10">
    <property type="entry name" value="DNA-binding pseudobarrel domain"/>
    <property type="match status" value="1"/>
</dbReference>
<dbReference type="GO" id="GO:0003677">
    <property type="term" value="F:DNA binding"/>
    <property type="evidence" value="ECO:0007669"/>
    <property type="project" value="UniProtKB-KW"/>
</dbReference>
<dbReference type="Pfam" id="PF02362">
    <property type="entry name" value="B3"/>
    <property type="match status" value="1"/>
</dbReference>
<feature type="region of interest" description="Disordered" evidence="6">
    <location>
        <begin position="166"/>
        <end position="198"/>
    </location>
</feature>